<keyword evidence="3" id="KW-1185">Reference proteome</keyword>
<dbReference type="PANTHER" id="PTHR31121">
    <property type="entry name" value="ALPHA-1,2 MANNOSYLTRANSFERASE KTR1"/>
    <property type="match status" value="1"/>
</dbReference>
<dbReference type="SUPFAM" id="SSF53448">
    <property type="entry name" value="Nucleotide-diphospho-sugar transferases"/>
    <property type="match status" value="1"/>
</dbReference>
<keyword evidence="2" id="KW-0328">Glycosyltransferase</keyword>
<accession>A0A1I0MC76</accession>
<dbReference type="AlphaFoldDB" id="A0A1I0MC76"/>
<sequence>MKPCIIYLAQNTKKDQQYGRDSRSMLVKSLNLLYKNYNNQFGHDIIIFHEGDFDLKSQEEVISGRKEITFETIQFSLPDFLNPSEIPDKWDGLFGMGYRHMMRFYSLTIFNVLKNKGYDWFMRMDDDSFIHSKIEYNIFDFMAKNEYKYGYRALIKEPEKTSHGFSEMVLAYIKAEGIKPYTFLENFDSSIQLNKDAFSFKGKIKRKILSVIDSISTKLNHDLNNWPEPNEWNRWTFYTNFLVTHVDFWLRPDVQSFLHYFDRVAGGYKYRWGDHILQTATTQIFLPENKVHKFNDWTYEHATIKNGKLDWGGIYAGVGDEENPAVLEFKKKYGKVKIKNSY</sequence>
<dbReference type="Gene3D" id="3.90.550.10">
    <property type="entry name" value="Spore Coat Polysaccharide Biosynthesis Protein SpsA, Chain A"/>
    <property type="match status" value="1"/>
</dbReference>
<dbReference type="GO" id="GO:0000032">
    <property type="term" value="P:cell wall mannoprotein biosynthetic process"/>
    <property type="evidence" value="ECO:0007669"/>
    <property type="project" value="TreeGrafter"/>
</dbReference>
<evidence type="ECO:0000313" key="2">
    <source>
        <dbReference type="EMBL" id="SEV85360.1"/>
    </source>
</evidence>
<dbReference type="GO" id="GO:0016020">
    <property type="term" value="C:membrane"/>
    <property type="evidence" value="ECO:0007669"/>
    <property type="project" value="InterPro"/>
</dbReference>
<dbReference type="InterPro" id="IPR002685">
    <property type="entry name" value="Glyco_trans_15"/>
</dbReference>
<dbReference type="EMBL" id="FOIR01000001">
    <property type="protein sequence ID" value="SEV85360.1"/>
    <property type="molecule type" value="Genomic_DNA"/>
</dbReference>
<dbReference type="RefSeq" id="WP_090256554.1">
    <property type="nucleotide sequence ID" value="NZ_FOIR01000001.1"/>
</dbReference>
<dbReference type="GeneID" id="99984990"/>
<dbReference type="Proteomes" id="UP000199437">
    <property type="component" value="Unassembled WGS sequence"/>
</dbReference>
<organism evidence="2 3">
    <name type="scientific">Roseivirga pacifica</name>
    <dbReference type="NCBI Taxonomy" id="1267423"/>
    <lineage>
        <taxon>Bacteria</taxon>
        <taxon>Pseudomonadati</taxon>
        <taxon>Bacteroidota</taxon>
        <taxon>Cytophagia</taxon>
        <taxon>Cytophagales</taxon>
        <taxon>Roseivirgaceae</taxon>
        <taxon>Roseivirga</taxon>
    </lineage>
</organism>
<gene>
    <name evidence="2" type="ORF">SAMN05216290_0226</name>
</gene>
<dbReference type="Pfam" id="PF01793">
    <property type="entry name" value="Glyco_transf_15"/>
    <property type="match status" value="1"/>
</dbReference>
<evidence type="ECO:0000313" key="3">
    <source>
        <dbReference type="Proteomes" id="UP000199437"/>
    </source>
</evidence>
<proteinExistence type="predicted"/>
<evidence type="ECO:0000256" key="1">
    <source>
        <dbReference type="ARBA" id="ARBA00022679"/>
    </source>
</evidence>
<protein>
    <submittedName>
        <fullName evidence="2">Alpha 1,2-mannosyltransferase</fullName>
    </submittedName>
</protein>
<dbReference type="GO" id="GO:0000026">
    <property type="term" value="F:alpha-1,2-mannosyltransferase activity"/>
    <property type="evidence" value="ECO:0007669"/>
    <property type="project" value="TreeGrafter"/>
</dbReference>
<dbReference type="PANTHER" id="PTHR31121:SF6">
    <property type="entry name" value="ALPHA-1,2 MANNOSYLTRANSFERASE KTR1"/>
    <property type="match status" value="1"/>
</dbReference>
<dbReference type="OrthoDB" id="9554151at2"/>
<name>A0A1I0MC76_9BACT</name>
<reference evidence="3" key="1">
    <citation type="submission" date="2016-10" db="EMBL/GenBank/DDBJ databases">
        <authorList>
            <person name="Varghese N."/>
            <person name="Submissions S."/>
        </authorList>
    </citation>
    <scope>NUCLEOTIDE SEQUENCE [LARGE SCALE GENOMIC DNA]</scope>
    <source>
        <strain evidence="3">CGMCC 1.12402</strain>
    </source>
</reference>
<dbReference type="InterPro" id="IPR029044">
    <property type="entry name" value="Nucleotide-diphossugar_trans"/>
</dbReference>
<dbReference type="GO" id="GO:0006487">
    <property type="term" value="P:protein N-linked glycosylation"/>
    <property type="evidence" value="ECO:0007669"/>
    <property type="project" value="TreeGrafter"/>
</dbReference>
<keyword evidence="1 2" id="KW-0808">Transferase</keyword>
<dbReference type="STRING" id="1267423.SAMN05216290_0226"/>